<dbReference type="InterPro" id="IPR001810">
    <property type="entry name" value="F-box_dom"/>
</dbReference>
<comment type="caution">
    <text evidence="2">The sequence shown here is derived from an EMBL/GenBank/DDBJ whole genome shotgun (WGS) entry which is preliminary data.</text>
</comment>
<dbReference type="PANTHER" id="PTHR34709">
    <property type="entry name" value="OS10G0396666 PROTEIN"/>
    <property type="match status" value="1"/>
</dbReference>
<dbReference type="Proteomes" id="UP000095767">
    <property type="component" value="Unassembled WGS sequence"/>
</dbReference>
<dbReference type="Gene3D" id="1.20.1280.50">
    <property type="match status" value="1"/>
</dbReference>
<feature type="non-terminal residue" evidence="2">
    <location>
        <position position="1"/>
    </location>
</feature>
<evidence type="ECO:0000259" key="1">
    <source>
        <dbReference type="PROSITE" id="PS50181"/>
    </source>
</evidence>
<dbReference type="AlphaFoldDB" id="A0A1E5W617"/>
<reference evidence="2 3" key="1">
    <citation type="submission" date="2016-09" db="EMBL/GenBank/DDBJ databases">
        <title>The draft genome of Dichanthelium oligosanthes: A C3 panicoid grass species.</title>
        <authorList>
            <person name="Studer A.J."/>
            <person name="Schnable J.C."/>
            <person name="Brutnell T.P."/>
        </authorList>
    </citation>
    <scope>NUCLEOTIDE SEQUENCE [LARGE SCALE GENOMIC DNA]</scope>
    <source>
        <strain evidence="3">cv. Kellogg 1175</strain>
        <tissue evidence="2">Leaf</tissue>
    </source>
</reference>
<dbReference type="InterPro" id="IPR036047">
    <property type="entry name" value="F-box-like_dom_sf"/>
</dbReference>
<dbReference type="Pfam" id="PF00646">
    <property type="entry name" value="F-box"/>
    <property type="match status" value="1"/>
</dbReference>
<name>A0A1E5W617_9POAL</name>
<dbReference type="EMBL" id="LWDX02020347">
    <property type="protein sequence ID" value="OEL32802.1"/>
    <property type="molecule type" value="Genomic_DNA"/>
</dbReference>
<dbReference type="PROSITE" id="PS50181">
    <property type="entry name" value="FBOX"/>
    <property type="match status" value="1"/>
</dbReference>
<feature type="domain" description="F-box" evidence="1">
    <location>
        <begin position="25"/>
        <end position="74"/>
    </location>
</feature>
<organism evidence="2 3">
    <name type="scientific">Dichanthelium oligosanthes</name>
    <dbReference type="NCBI Taxonomy" id="888268"/>
    <lineage>
        <taxon>Eukaryota</taxon>
        <taxon>Viridiplantae</taxon>
        <taxon>Streptophyta</taxon>
        <taxon>Embryophyta</taxon>
        <taxon>Tracheophyta</taxon>
        <taxon>Spermatophyta</taxon>
        <taxon>Magnoliopsida</taxon>
        <taxon>Liliopsida</taxon>
        <taxon>Poales</taxon>
        <taxon>Poaceae</taxon>
        <taxon>PACMAD clade</taxon>
        <taxon>Panicoideae</taxon>
        <taxon>Panicodae</taxon>
        <taxon>Paniceae</taxon>
        <taxon>Dichantheliinae</taxon>
        <taxon>Dichanthelium</taxon>
    </lineage>
</organism>
<evidence type="ECO:0000313" key="2">
    <source>
        <dbReference type="EMBL" id="OEL32802.1"/>
    </source>
</evidence>
<protein>
    <recommendedName>
        <fullName evidence="1">F-box domain-containing protein</fullName>
    </recommendedName>
</protein>
<gene>
    <name evidence="2" type="ORF">BAE44_0006180</name>
</gene>
<evidence type="ECO:0000313" key="3">
    <source>
        <dbReference type="Proteomes" id="UP000095767"/>
    </source>
</evidence>
<keyword evidence="3" id="KW-1185">Reference proteome</keyword>
<dbReference type="SUPFAM" id="SSF81383">
    <property type="entry name" value="F-box domain"/>
    <property type="match status" value="1"/>
</dbReference>
<accession>A0A1E5W617</accession>
<sequence>LGGSIPPFGVWGARRPAPGAAEDGSDRISRLPDDLLLDILAHLCCARAAAHTSLLSRRWRGLWRHLPELSFREIAPAALNAALANVARKELSLLDISITIPWHYRFSSADLALLLGTGGAHFNRAGRDN</sequence>
<dbReference type="PANTHER" id="PTHR34709:SF80">
    <property type="entry name" value="F-BOX DOMAIN-CONTAINING PROTEIN"/>
    <property type="match status" value="1"/>
</dbReference>
<proteinExistence type="predicted"/>
<dbReference type="InterPro" id="IPR055312">
    <property type="entry name" value="FBL15-like"/>
</dbReference>